<name>A0A644TPU3_9ZZZZ</name>
<comment type="caution">
    <text evidence="3">The sequence shown here is derived from an EMBL/GenBank/DDBJ whole genome shotgun (WGS) entry which is preliminary data.</text>
</comment>
<feature type="transmembrane region" description="Helical" evidence="1">
    <location>
        <begin position="270"/>
        <end position="288"/>
    </location>
</feature>
<keyword evidence="1" id="KW-0472">Membrane</keyword>
<feature type="transmembrane region" description="Helical" evidence="1">
    <location>
        <begin position="150"/>
        <end position="171"/>
    </location>
</feature>
<dbReference type="InterPro" id="IPR000620">
    <property type="entry name" value="EamA_dom"/>
</dbReference>
<feature type="transmembrane region" description="Helical" evidence="1">
    <location>
        <begin position="94"/>
        <end position="114"/>
    </location>
</feature>
<accession>A0A644TPU3</accession>
<feature type="transmembrane region" description="Helical" evidence="1">
    <location>
        <begin position="126"/>
        <end position="144"/>
    </location>
</feature>
<reference evidence="3" key="1">
    <citation type="submission" date="2019-08" db="EMBL/GenBank/DDBJ databases">
        <authorList>
            <person name="Kucharzyk K."/>
            <person name="Murdoch R.W."/>
            <person name="Higgins S."/>
            <person name="Loffler F."/>
        </authorList>
    </citation>
    <scope>NUCLEOTIDE SEQUENCE</scope>
</reference>
<feature type="domain" description="EamA" evidence="2">
    <location>
        <begin position="6"/>
        <end position="139"/>
    </location>
</feature>
<dbReference type="SUPFAM" id="SSF103481">
    <property type="entry name" value="Multidrug resistance efflux transporter EmrE"/>
    <property type="match status" value="2"/>
</dbReference>
<gene>
    <name evidence="3" type="ORF">SDC9_14749</name>
</gene>
<proteinExistence type="predicted"/>
<feature type="transmembrane region" description="Helical" evidence="1">
    <location>
        <begin position="214"/>
        <end position="233"/>
    </location>
</feature>
<feature type="transmembrane region" description="Helical" evidence="1">
    <location>
        <begin position="183"/>
        <end position="202"/>
    </location>
</feature>
<evidence type="ECO:0000259" key="2">
    <source>
        <dbReference type="Pfam" id="PF00892"/>
    </source>
</evidence>
<dbReference type="EMBL" id="VSSQ01000044">
    <property type="protein sequence ID" value="MPL69016.1"/>
    <property type="molecule type" value="Genomic_DNA"/>
</dbReference>
<feature type="domain" description="EamA" evidence="2">
    <location>
        <begin position="153"/>
        <end position="287"/>
    </location>
</feature>
<keyword evidence="1" id="KW-0812">Transmembrane</keyword>
<feature type="transmembrane region" description="Helical" evidence="1">
    <location>
        <begin position="245"/>
        <end position="264"/>
    </location>
</feature>
<organism evidence="3">
    <name type="scientific">bioreactor metagenome</name>
    <dbReference type="NCBI Taxonomy" id="1076179"/>
    <lineage>
        <taxon>unclassified sequences</taxon>
        <taxon>metagenomes</taxon>
        <taxon>ecological metagenomes</taxon>
    </lineage>
</organism>
<evidence type="ECO:0000313" key="3">
    <source>
        <dbReference type="EMBL" id="MPL69016.1"/>
    </source>
</evidence>
<evidence type="ECO:0000256" key="1">
    <source>
        <dbReference type="SAM" id="Phobius"/>
    </source>
</evidence>
<dbReference type="AlphaFoldDB" id="A0A644TPU3"/>
<dbReference type="Pfam" id="PF00892">
    <property type="entry name" value="EamA"/>
    <property type="match status" value="2"/>
</dbReference>
<sequence>MNKSLASILVFLGSASYGLLSTVTKLAYQHGFTTAQVVGSQMFFGWLGFWLSSHSYWRQTLSLSFKEIAALATTGAMSGLTGIFYYLSLKTLPASYAVILLFQFTWLGIGLDYIAHNRKPSLFQQISAGIIMAGTVLAVGYSSAASASSLTLSGVLLGLLSALSYTLFIYLSGRTVRQAPTIVRNNWMVLGAVIIAFIVFPPRFLIDGSLPAGLWQYGAFLGLFGIILPFYLFAKGVPYIGTSRAALLGAVELPVVIACSFWLLNEQLTLLQLSGIGIILAGILLSVVK</sequence>
<feature type="transmembrane region" description="Helical" evidence="1">
    <location>
        <begin position="37"/>
        <end position="56"/>
    </location>
</feature>
<feature type="transmembrane region" description="Helical" evidence="1">
    <location>
        <begin position="68"/>
        <end position="88"/>
    </location>
</feature>
<protein>
    <recommendedName>
        <fullName evidence="2">EamA domain-containing protein</fullName>
    </recommendedName>
</protein>
<keyword evidence="1" id="KW-1133">Transmembrane helix</keyword>
<dbReference type="GO" id="GO:0016020">
    <property type="term" value="C:membrane"/>
    <property type="evidence" value="ECO:0007669"/>
    <property type="project" value="InterPro"/>
</dbReference>
<dbReference type="InterPro" id="IPR037185">
    <property type="entry name" value="EmrE-like"/>
</dbReference>